<dbReference type="PANTHER" id="PTHR48022">
    <property type="entry name" value="PLASTIDIC GLUCOSE TRANSPORTER 4"/>
    <property type="match status" value="1"/>
</dbReference>
<dbReference type="Pfam" id="PF00083">
    <property type="entry name" value="Sugar_tr"/>
    <property type="match status" value="2"/>
</dbReference>
<keyword evidence="7" id="KW-1185">Reference proteome</keyword>
<sequence length="362" mass="39491">MGGLYAVEDRPTPKEVYNWRLFGYNSAFVSTLIARASSKSDFSITKATAASISSNITSAAVLMTVATYQLSFIYKASVYAGRVLTGLGCSAITATMPSYITKLSDPSIRGILTGLFEIAYQIGSVIWILMAIQLIPAAILLAGGFFLHESPLWLMRKGRKADARAALIQLRHLLADYEYLLEDVREMQDRLDKEAAIVARYGSGTFAFIRSYLNELSSLRVSDIPLYIGVYRLVKAIASIIYYIFFINMLSRRSPVLVTSVFIRAYVKVGHPADAITASVPVSASTAAGGRAAIGIIIIYSIFWSFGLNGIPCIVSAEIFPGSLRVFTGAYAALCQWLVYIDAGSDDLDIFLIPKTKGLTID</sequence>
<feature type="transmembrane region" description="Helical" evidence="5">
    <location>
        <begin position="79"/>
        <end position="100"/>
    </location>
</feature>
<evidence type="ECO:0000313" key="6">
    <source>
        <dbReference type="EMBL" id="KEQ90568.1"/>
    </source>
</evidence>
<dbReference type="GO" id="GO:0005351">
    <property type="term" value="F:carbohydrate:proton symporter activity"/>
    <property type="evidence" value="ECO:0007669"/>
    <property type="project" value="TreeGrafter"/>
</dbReference>
<name>A0A074XYC9_AURSE</name>
<dbReference type="InParanoid" id="A0A074XYC9"/>
<dbReference type="EMBL" id="KL584789">
    <property type="protein sequence ID" value="KEQ90568.1"/>
    <property type="molecule type" value="Genomic_DNA"/>
</dbReference>
<feature type="transmembrane region" description="Helical" evidence="5">
    <location>
        <begin position="225"/>
        <end position="245"/>
    </location>
</feature>
<organism evidence="6 7">
    <name type="scientific">Aureobasidium subglaciale (strain EXF-2481)</name>
    <name type="common">Aureobasidium pullulans var. subglaciale</name>
    <dbReference type="NCBI Taxonomy" id="1043005"/>
    <lineage>
        <taxon>Eukaryota</taxon>
        <taxon>Fungi</taxon>
        <taxon>Dikarya</taxon>
        <taxon>Ascomycota</taxon>
        <taxon>Pezizomycotina</taxon>
        <taxon>Dothideomycetes</taxon>
        <taxon>Dothideomycetidae</taxon>
        <taxon>Dothideales</taxon>
        <taxon>Saccotheciaceae</taxon>
        <taxon>Aureobasidium</taxon>
    </lineage>
</organism>
<dbReference type="Gene3D" id="1.20.1250.20">
    <property type="entry name" value="MFS general substrate transporter like domains"/>
    <property type="match status" value="2"/>
</dbReference>
<evidence type="ECO:0000256" key="1">
    <source>
        <dbReference type="ARBA" id="ARBA00004141"/>
    </source>
</evidence>
<dbReference type="InterPro" id="IPR036259">
    <property type="entry name" value="MFS_trans_sf"/>
</dbReference>
<proteinExistence type="predicted"/>
<dbReference type="GO" id="GO:0016020">
    <property type="term" value="C:membrane"/>
    <property type="evidence" value="ECO:0007669"/>
    <property type="project" value="UniProtKB-SubCell"/>
</dbReference>
<evidence type="ECO:0008006" key="8">
    <source>
        <dbReference type="Google" id="ProtNLM"/>
    </source>
</evidence>
<feature type="transmembrane region" description="Helical" evidence="5">
    <location>
        <begin position="120"/>
        <end position="147"/>
    </location>
</feature>
<dbReference type="HOGENOM" id="CLU_001265_30_12_1"/>
<gene>
    <name evidence="6" type="ORF">AUEXF2481DRAFT_48694</name>
</gene>
<evidence type="ECO:0000313" key="7">
    <source>
        <dbReference type="Proteomes" id="UP000030641"/>
    </source>
</evidence>
<keyword evidence="2 5" id="KW-0812">Transmembrane</keyword>
<dbReference type="OrthoDB" id="508119at2759"/>
<dbReference type="InterPro" id="IPR005828">
    <property type="entry name" value="MFS_sugar_transport-like"/>
</dbReference>
<dbReference type="SUPFAM" id="SSF103473">
    <property type="entry name" value="MFS general substrate transporter"/>
    <property type="match status" value="1"/>
</dbReference>
<reference evidence="6 7" key="1">
    <citation type="journal article" date="2014" name="BMC Genomics">
        <title>Genome sequencing of four Aureobasidium pullulans varieties: biotechnological potential, stress tolerance, and description of new species.</title>
        <authorList>
            <person name="Gostin Ar C."/>
            <person name="Ohm R.A."/>
            <person name="Kogej T."/>
            <person name="Sonjak S."/>
            <person name="Turk M."/>
            <person name="Zajc J."/>
            <person name="Zalar P."/>
            <person name="Grube M."/>
            <person name="Sun H."/>
            <person name="Han J."/>
            <person name="Sharma A."/>
            <person name="Chiniquy J."/>
            <person name="Ngan C.Y."/>
            <person name="Lipzen A."/>
            <person name="Barry K."/>
            <person name="Grigoriev I.V."/>
            <person name="Gunde-Cimerman N."/>
        </authorList>
    </citation>
    <scope>NUCLEOTIDE SEQUENCE [LARGE SCALE GENOMIC DNA]</scope>
    <source>
        <strain evidence="6 7">EXF-2481</strain>
    </source>
</reference>
<evidence type="ECO:0000256" key="5">
    <source>
        <dbReference type="SAM" id="Phobius"/>
    </source>
</evidence>
<evidence type="ECO:0000256" key="2">
    <source>
        <dbReference type="ARBA" id="ARBA00022692"/>
    </source>
</evidence>
<dbReference type="Proteomes" id="UP000030641">
    <property type="component" value="Unassembled WGS sequence"/>
</dbReference>
<evidence type="ECO:0000256" key="3">
    <source>
        <dbReference type="ARBA" id="ARBA00022989"/>
    </source>
</evidence>
<dbReference type="RefSeq" id="XP_013339034.1">
    <property type="nucleotide sequence ID" value="XM_013483580.1"/>
</dbReference>
<dbReference type="PANTHER" id="PTHR48022:SF60">
    <property type="entry name" value="MAJOR FACILITATOR SUPERFAMILY (MFS) PROFILE DOMAIN-CONTAINING PROTEIN"/>
    <property type="match status" value="1"/>
</dbReference>
<dbReference type="AlphaFoldDB" id="A0A074XYC9"/>
<keyword evidence="4 5" id="KW-0472">Membrane</keyword>
<dbReference type="GeneID" id="25368532"/>
<protein>
    <recommendedName>
        <fullName evidence="8">Major facilitator superfamily (MFS) profile domain-containing protein</fullName>
    </recommendedName>
</protein>
<evidence type="ECO:0000256" key="4">
    <source>
        <dbReference type="ARBA" id="ARBA00023136"/>
    </source>
</evidence>
<dbReference type="InterPro" id="IPR050360">
    <property type="entry name" value="MFS_Sugar_Transporters"/>
</dbReference>
<accession>A0A074XYC9</accession>
<comment type="subcellular location">
    <subcellularLocation>
        <location evidence="1">Membrane</location>
        <topology evidence="1">Multi-pass membrane protein</topology>
    </subcellularLocation>
</comment>
<keyword evidence="3 5" id="KW-1133">Transmembrane helix</keyword>